<dbReference type="OrthoDB" id="7609399at2"/>
<accession>A0A1I5R167</accession>
<proteinExistence type="predicted"/>
<keyword evidence="2" id="KW-1185">Reference proteome</keyword>
<sequence length="140" mass="15918">MELDDLEEQAFKAVRAYARALNGRTANRIIHTLRRAKAAGVYGDAGHRTRWDEFCHEWQEGPHGPLRTAWEQDVYPYLASYSSGLADEDQLLLSAAAMWEFDEAQNHRDLGICPELIQRSIMDALVKAAMARDLSRFGPR</sequence>
<protein>
    <submittedName>
        <fullName evidence="1">Uncharacterized protein</fullName>
    </submittedName>
</protein>
<dbReference type="RefSeq" id="WP_143090101.1">
    <property type="nucleotide sequence ID" value="NZ_FOXP01000002.1"/>
</dbReference>
<dbReference type="AlphaFoldDB" id="A0A1I5R167"/>
<organism evidence="1 2">
    <name type="scientific">Sphingomonas rubra</name>
    <dbReference type="NCBI Taxonomy" id="634430"/>
    <lineage>
        <taxon>Bacteria</taxon>
        <taxon>Pseudomonadati</taxon>
        <taxon>Pseudomonadota</taxon>
        <taxon>Alphaproteobacteria</taxon>
        <taxon>Sphingomonadales</taxon>
        <taxon>Sphingomonadaceae</taxon>
        <taxon>Sphingomonas</taxon>
    </lineage>
</organism>
<gene>
    <name evidence="1" type="ORF">SAMN04488241_102406</name>
</gene>
<evidence type="ECO:0000313" key="1">
    <source>
        <dbReference type="EMBL" id="SFP51806.1"/>
    </source>
</evidence>
<dbReference type="Proteomes" id="UP000199586">
    <property type="component" value="Unassembled WGS sequence"/>
</dbReference>
<dbReference type="STRING" id="634430.SAMN04488241_102406"/>
<reference evidence="1 2" key="1">
    <citation type="submission" date="2016-10" db="EMBL/GenBank/DDBJ databases">
        <authorList>
            <person name="de Groot N.N."/>
        </authorList>
    </citation>
    <scope>NUCLEOTIDE SEQUENCE [LARGE SCALE GENOMIC DNA]</scope>
    <source>
        <strain evidence="1 2">CGMCC 1.9113</strain>
    </source>
</reference>
<evidence type="ECO:0000313" key="2">
    <source>
        <dbReference type="Proteomes" id="UP000199586"/>
    </source>
</evidence>
<dbReference type="EMBL" id="FOXP01000002">
    <property type="protein sequence ID" value="SFP51806.1"/>
    <property type="molecule type" value="Genomic_DNA"/>
</dbReference>
<name>A0A1I5R167_9SPHN</name>